<comment type="caution">
    <text evidence="2">The sequence shown here is derived from an EMBL/GenBank/DDBJ whole genome shotgun (WGS) entry which is preliminary data.</text>
</comment>
<dbReference type="InterPro" id="IPR050900">
    <property type="entry name" value="Transposase_IS3/IS150/IS904"/>
</dbReference>
<dbReference type="PROSITE" id="PS50994">
    <property type="entry name" value="INTEGRASE"/>
    <property type="match status" value="1"/>
</dbReference>
<dbReference type="InterPro" id="IPR036397">
    <property type="entry name" value="RNaseH_sf"/>
</dbReference>
<dbReference type="InterPro" id="IPR025948">
    <property type="entry name" value="HTH-like_dom"/>
</dbReference>
<sequence>MKELRLEYPVLFLRRILSVSSSGYYSWIARPLSKWAREEARLEVEIKAADKRTRQTYGPERLQYDLAEHNVRVGICRIKRIRRKIGIGCKQNRKFKATTDSKHTLTVAENVLGQQFKVAAPNKVWVSDLTYVPTDEGWLYVAGHKDLFTGNIVGYAMGERLTRSLVSQSLFKAMAAKRPAKGLIHHSDRGSQYCSHEYRSILDRFGLTASMSRKGNCFDNAPMESFWGTLKQELVHHRRYRTRQEAIQDITEYIEIFYNRQRRQAKLGFLSPVTYEQRFYAGLLAA</sequence>
<gene>
    <name evidence="2" type="ORF">LCGC14_2668460</name>
</gene>
<dbReference type="InterPro" id="IPR001584">
    <property type="entry name" value="Integrase_cat-core"/>
</dbReference>
<dbReference type="EMBL" id="LAZR01046719">
    <property type="protein sequence ID" value="KKK95871.1"/>
    <property type="molecule type" value="Genomic_DNA"/>
</dbReference>
<evidence type="ECO:0000259" key="1">
    <source>
        <dbReference type="PROSITE" id="PS50994"/>
    </source>
</evidence>
<name>A0A0F9CGR0_9ZZZZ</name>
<evidence type="ECO:0000313" key="2">
    <source>
        <dbReference type="EMBL" id="KKK95871.1"/>
    </source>
</evidence>
<dbReference type="GO" id="GO:0003676">
    <property type="term" value="F:nucleic acid binding"/>
    <property type="evidence" value="ECO:0007669"/>
    <property type="project" value="InterPro"/>
</dbReference>
<dbReference type="SUPFAM" id="SSF53098">
    <property type="entry name" value="Ribonuclease H-like"/>
    <property type="match status" value="1"/>
</dbReference>
<dbReference type="Gene3D" id="3.30.420.10">
    <property type="entry name" value="Ribonuclease H-like superfamily/Ribonuclease H"/>
    <property type="match status" value="1"/>
</dbReference>
<accession>A0A0F9CGR0</accession>
<protein>
    <recommendedName>
        <fullName evidence="1">Integrase catalytic domain-containing protein</fullName>
    </recommendedName>
</protein>
<reference evidence="2" key="1">
    <citation type="journal article" date="2015" name="Nature">
        <title>Complex archaea that bridge the gap between prokaryotes and eukaryotes.</title>
        <authorList>
            <person name="Spang A."/>
            <person name="Saw J.H."/>
            <person name="Jorgensen S.L."/>
            <person name="Zaremba-Niedzwiedzka K."/>
            <person name="Martijn J."/>
            <person name="Lind A.E."/>
            <person name="van Eijk R."/>
            <person name="Schleper C."/>
            <person name="Guy L."/>
            <person name="Ettema T.J."/>
        </authorList>
    </citation>
    <scope>NUCLEOTIDE SEQUENCE</scope>
</reference>
<dbReference type="InterPro" id="IPR012337">
    <property type="entry name" value="RNaseH-like_sf"/>
</dbReference>
<dbReference type="GO" id="GO:0015074">
    <property type="term" value="P:DNA integration"/>
    <property type="evidence" value="ECO:0007669"/>
    <property type="project" value="InterPro"/>
</dbReference>
<proteinExistence type="predicted"/>
<organism evidence="2">
    <name type="scientific">marine sediment metagenome</name>
    <dbReference type="NCBI Taxonomy" id="412755"/>
    <lineage>
        <taxon>unclassified sequences</taxon>
        <taxon>metagenomes</taxon>
        <taxon>ecological metagenomes</taxon>
    </lineage>
</organism>
<feature type="domain" description="Integrase catalytic" evidence="1">
    <location>
        <begin position="117"/>
        <end position="280"/>
    </location>
</feature>
<dbReference type="NCBIfam" id="NF033516">
    <property type="entry name" value="transpos_IS3"/>
    <property type="match status" value="1"/>
</dbReference>
<dbReference type="Pfam" id="PF00665">
    <property type="entry name" value="rve"/>
    <property type="match status" value="1"/>
</dbReference>
<dbReference type="PANTHER" id="PTHR46889:SF4">
    <property type="entry name" value="TRANSPOSASE INSO FOR INSERTION SEQUENCE ELEMENT IS911B-RELATED"/>
    <property type="match status" value="1"/>
</dbReference>
<dbReference type="Pfam" id="PF13276">
    <property type="entry name" value="HTH_21"/>
    <property type="match status" value="1"/>
</dbReference>
<dbReference type="PANTHER" id="PTHR46889">
    <property type="entry name" value="TRANSPOSASE INSF FOR INSERTION SEQUENCE IS3B-RELATED"/>
    <property type="match status" value="1"/>
</dbReference>
<dbReference type="Pfam" id="PF13333">
    <property type="entry name" value="rve_2"/>
    <property type="match status" value="1"/>
</dbReference>
<dbReference type="AlphaFoldDB" id="A0A0F9CGR0"/>
<dbReference type="InterPro" id="IPR048020">
    <property type="entry name" value="Transpos_IS3"/>
</dbReference>